<gene>
    <name evidence="1" type="ORF">ESP70_002080</name>
</gene>
<dbReference type="Proteomes" id="UP000380867">
    <property type="component" value="Unassembled WGS sequence"/>
</dbReference>
<evidence type="ECO:0000313" key="2">
    <source>
        <dbReference type="Proteomes" id="UP000380867"/>
    </source>
</evidence>
<keyword evidence="2" id="KW-1185">Reference proteome</keyword>
<dbReference type="AlphaFoldDB" id="A0A5M4FHB6"/>
<name>A0A5M4FHB6_9ACTN</name>
<evidence type="ECO:0000313" key="1">
    <source>
        <dbReference type="EMBL" id="KAA1399576.1"/>
    </source>
</evidence>
<reference evidence="1" key="1">
    <citation type="submission" date="2019-09" db="EMBL/GenBank/DDBJ databases">
        <authorList>
            <person name="Li J."/>
        </authorList>
    </citation>
    <scope>NUCLEOTIDE SEQUENCE [LARGE SCALE GENOMIC DNA]</scope>
    <source>
        <strain evidence="1">JCM 14732</strain>
    </source>
</reference>
<accession>A0A5M4FHB6</accession>
<dbReference type="OrthoDB" id="4378235at2"/>
<proteinExistence type="predicted"/>
<organism evidence="1 2">
    <name type="scientific">Aeromicrobium ginsengisoli</name>
    <dbReference type="NCBI Taxonomy" id="363867"/>
    <lineage>
        <taxon>Bacteria</taxon>
        <taxon>Bacillati</taxon>
        <taxon>Actinomycetota</taxon>
        <taxon>Actinomycetes</taxon>
        <taxon>Propionibacteriales</taxon>
        <taxon>Nocardioidaceae</taxon>
        <taxon>Aeromicrobium</taxon>
    </lineage>
</organism>
<dbReference type="RefSeq" id="WP_149687713.1">
    <property type="nucleotide sequence ID" value="NZ_SDPQ02000001.1"/>
</dbReference>
<comment type="caution">
    <text evidence="1">The sequence shown here is derived from an EMBL/GenBank/DDBJ whole genome shotgun (WGS) entry which is preliminary data.</text>
</comment>
<protein>
    <submittedName>
        <fullName evidence="1">Uncharacterized protein</fullName>
    </submittedName>
</protein>
<sequence length="248" mass="27446">MSVALGFVLGLLSGVVLSFVLTFLEPVQRFLQQKGRATFKEDPVDVHVQTDRAVIWSGLPPWISGRYYFDNALPTDNPPDACVDWSAWSKQHDGRPCGEFELLITIQAKFDVAVVVDTPVVRIVNSRELNGVTATCLAAGGPSVTPRRFEVDLDASDPPMIFFVDEGAESSGPVGFSLTRGEVERFHIWVRAEQAREYQWSLDLPMIVNGREVRMDLGTFVIVGSGAGSSEFLWQEGDWVPYETPTHG</sequence>
<dbReference type="EMBL" id="SDPQ02000001">
    <property type="protein sequence ID" value="KAA1399576.1"/>
    <property type="molecule type" value="Genomic_DNA"/>
</dbReference>